<proteinExistence type="predicted"/>
<dbReference type="SUPFAM" id="SSF51735">
    <property type="entry name" value="NAD(P)-binding Rossmann-fold domains"/>
    <property type="match status" value="1"/>
</dbReference>
<keyword evidence="2" id="KW-1185">Reference proteome</keyword>
<dbReference type="InterPro" id="IPR036291">
    <property type="entry name" value="NAD(P)-bd_dom_sf"/>
</dbReference>
<protein>
    <submittedName>
        <fullName evidence="1">NAD(P)-dependent dehydrogenase (Short-subunit alcohol dehydrogenase family)</fullName>
    </submittedName>
</protein>
<gene>
    <name evidence="1" type="ORF">J2S44_007012</name>
</gene>
<reference evidence="1 2" key="1">
    <citation type="submission" date="2023-07" db="EMBL/GenBank/DDBJ databases">
        <title>Sequencing the genomes of 1000 actinobacteria strains.</title>
        <authorList>
            <person name="Klenk H.-P."/>
        </authorList>
    </citation>
    <scope>NUCLEOTIDE SEQUENCE [LARGE SCALE GENOMIC DNA]</scope>
    <source>
        <strain evidence="1 2">DSM 44711</strain>
    </source>
</reference>
<dbReference type="InterPro" id="IPR002347">
    <property type="entry name" value="SDR_fam"/>
</dbReference>
<dbReference type="RefSeq" id="WP_310423020.1">
    <property type="nucleotide sequence ID" value="NZ_JAVDYC010000001.1"/>
</dbReference>
<dbReference type="GO" id="GO:0016616">
    <property type="term" value="F:oxidoreductase activity, acting on the CH-OH group of donors, NAD or NADP as acceptor"/>
    <property type="evidence" value="ECO:0007669"/>
    <property type="project" value="TreeGrafter"/>
</dbReference>
<name>A0AAE3ZXL4_9ACTN</name>
<dbReference type="EMBL" id="JAVDYC010000001">
    <property type="protein sequence ID" value="MDR7326762.1"/>
    <property type="molecule type" value="Genomic_DNA"/>
</dbReference>
<accession>A0AAE3ZXL4</accession>
<sequence>MTTTGMAVVTGASRGLGFALISRLAREGVRTVGVVRQSTDQDRIRALGHHVRAVVADVTTDQAADRIVAAVRKTPVSLLIHNAGRTYGPAGLNDLNLDDVRHSLALHCLAPIHISRALLPNLLSAGRPAVALVSSRWGAFSTVASEEKVTGPLHYAYRIGKAAENMAGLCLRQDLAAVGIRVFAVHPGALRTRLAAVDANVEPDDAARSLISLCRQQASPNPFVYRDGRAHPW</sequence>
<dbReference type="PRINTS" id="PR00081">
    <property type="entry name" value="GDHRDH"/>
</dbReference>
<dbReference type="Proteomes" id="UP001183629">
    <property type="component" value="Unassembled WGS sequence"/>
</dbReference>
<dbReference type="PANTHER" id="PTHR45458:SF2">
    <property type="entry name" value="OXIDOREDUCTASE, SHORT CHAIN DEHYDROGENASE_REDUCTASE FAMILY SUPERFAMILY (AFU_ORTHOLOGUE AFUA_3G13450)"/>
    <property type="match status" value="1"/>
</dbReference>
<dbReference type="AlphaFoldDB" id="A0AAE3ZXL4"/>
<dbReference type="Gene3D" id="3.40.50.720">
    <property type="entry name" value="NAD(P)-binding Rossmann-like Domain"/>
    <property type="match status" value="1"/>
</dbReference>
<dbReference type="Pfam" id="PF00106">
    <property type="entry name" value="adh_short"/>
    <property type="match status" value="1"/>
</dbReference>
<organism evidence="1 2">
    <name type="scientific">Catenuloplanes niger</name>
    <dbReference type="NCBI Taxonomy" id="587534"/>
    <lineage>
        <taxon>Bacteria</taxon>
        <taxon>Bacillati</taxon>
        <taxon>Actinomycetota</taxon>
        <taxon>Actinomycetes</taxon>
        <taxon>Micromonosporales</taxon>
        <taxon>Micromonosporaceae</taxon>
        <taxon>Catenuloplanes</taxon>
    </lineage>
</organism>
<evidence type="ECO:0000313" key="2">
    <source>
        <dbReference type="Proteomes" id="UP001183629"/>
    </source>
</evidence>
<dbReference type="InterPro" id="IPR052184">
    <property type="entry name" value="SDR_enzymes"/>
</dbReference>
<dbReference type="PANTHER" id="PTHR45458">
    <property type="entry name" value="SHORT-CHAIN DEHYDROGENASE/REDUCTASE SDR"/>
    <property type="match status" value="1"/>
</dbReference>
<comment type="caution">
    <text evidence="1">The sequence shown here is derived from an EMBL/GenBank/DDBJ whole genome shotgun (WGS) entry which is preliminary data.</text>
</comment>
<evidence type="ECO:0000313" key="1">
    <source>
        <dbReference type="EMBL" id="MDR7326762.1"/>
    </source>
</evidence>